<evidence type="ECO:0000313" key="1">
    <source>
        <dbReference type="EMBL" id="PNR45191.1"/>
    </source>
</evidence>
<organism evidence="1">
    <name type="scientific">Physcomitrium patens</name>
    <name type="common">Spreading-leaved earth moss</name>
    <name type="synonym">Physcomitrella patens</name>
    <dbReference type="NCBI Taxonomy" id="3218"/>
    <lineage>
        <taxon>Eukaryota</taxon>
        <taxon>Viridiplantae</taxon>
        <taxon>Streptophyta</taxon>
        <taxon>Embryophyta</taxon>
        <taxon>Bryophyta</taxon>
        <taxon>Bryophytina</taxon>
        <taxon>Bryopsida</taxon>
        <taxon>Funariidae</taxon>
        <taxon>Funariales</taxon>
        <taxon>Funariaceae</taxon>
        <taxon>Physcomitrium</taxon>
    </lineage>
</organism>
<sequence length="68" mass="7753">MHCNDSKTYSHGNDSKKAILIFFRTLLEIWICGVDSNCENDGDAGYRSPHLSHAKRALYHLSYIPGFH</sequence>
<dbReference type="EMBL" id="ABEU02000011">
    <property type="protein sequence ID" value="PNR45191.1"/>
    <property type="molecule type" value="Genomic_DNA"/>
</dbReference>
<gene>
    <name evidence="1" type="ORF">PHYPA_014962</name>
</gene>
<reference evidence="1 3" key="1">
    <citation type="journal article" date="2008" name="Science">
        <title>The Physcomitrella genome reveals evolutionary insights into the conquest of land by plants.</title>
        <authorList>
            <person name="Rensing S."/>
            <person name="Lang D."/>
            <person name="Zimmer A."/>
            <person name="Terry A."/>
            <person name="Salamov A."/>
            <person name="Shapiro H."/>
            <person name="Nishiyama T."/>
            <person name="Perroud P.-F."/>
            <person name="Lindquist E."/>
            <person name="Kamisugi Y."/>
            <person name="Tanahashi T."/>
            <person name="Sakakibara K."/>
            <person name="Fujita T."/>
            <person name="Oishi K."/>
            <person name="Shin-I T."/>
            <person name="Kuroki Y."/>
            <person name="Toyoda A."/>
            <person name="Suzuki Y."/>
            <person name="Hashimoto A."/>
            <person name="Yamaguchi K."/>
            <person name="Sugano A."/>
            <person name="Kohara Y."/>
            <person name="Fujiyama A."/>
            <person name="Anterola A."/>
            <person name="Aoki S."/>
            <person name="Ashton N."/>
            <person name="Barbazuk W.B."/>
            <person name="Barker E."/>
            <person name="Bennetzen J."/>
            <person name="Bezanilla M."/>
            <person name="Blankenship R."/>
            <person name="Cho S.H."/>
            <person name="Dutcher S."/>
            <person name="Estelle M."/>
            <person name="Fawcett J.A."/>
            <person name="Gundlach H."/>
            <person name="Hanada K."/>
            <person name="Heyl A."/>
            <person name="Hicks K.A."/>
            <person name="Hugh J."/>
            <person name="Lohr M."/>
            <person name="Mayer K."/>
            <person name="Melkozernov A."/>
            <person name="Murata T."/>
            <person name="Nelson D."/>
            <person name="Pils B."/>
            <person name="Prigge M."/>
            <person name="Reiss B."/>
            <person name="Renner T."/>
            <person name="Rombauts S."/>
            <person name="Rushton P."/>
            <person name="Sanderfoot A."/>
            <person name="Schween G."/>
            <person name="Shiu S.-H."/>
            <person name="Stueber K."/>
            <person name="Theodoulou F.L."/>
            <person name="Tu H."/>
            <person name="Van de Peer Y."/>
            <person name="Verrier P.J."/>
            <person name="Waters E."/>
            <person name="Wood A."/>
            <person name="Yang L."/>
            <person name="Cove D."/>
            <person name="Cuming A."/>
            <person name="Hasebe M."/>
            <person name="Lucas S."/>
            <person name="Mishler D.B."/>
            <person name="Reski R."/>
            <person name="Grigoriev I."/>
            <person name="Quatrano R.S."/>
            <person name="Boore J.L."/>
        </authorList>
    </citation>
    <scope>NUCLEOTIDE SEQUENCE [LARGE SCALE GENOMIC DNA]</scope>
    <source>
        <strain evidence="2 3">cv. Gransden 2004</strain>
    </source>
</reference>
<evidence type="ECO:0000313" key="2">
    <source>
        <dbReference type="EnsemblPlants" id="PAC:32959190.CDS.1"/>
    </source>
</evidence>
<accession>A0A2K1JUI3</accession>
<dbReference type="Proteomes" id="UP000006727">
    <property type="component" value="Chromosome 11"/>
</dbReference>
<reference evidence="2" key="3">
    <citation type="submission" date="2020-12" db="UniProtKB">
        <authorList>
            <consortium name="EnsemblPlants"/>
        </authorList>
    </citation>
    <scope>IDENTIFICATION</scope>
</reference>
<reference evidence="1 3" key="2">
    <citation type="journal article" date="2018" name="Plant J.">
        <title>The Physcomitrella patens chromosome-scale assembly reveals moss genome structure and evolution.</title>
        <authorList>
            <person name="Lang D."/>
            <person name="Ullrich K.K."/>
            <person name="Murat F."/>
            <person name="Fuchs J."/>
            <person name="Jenkins J."/>
            <person name="Haas F.B."/>
            <person name="Piednoel M."/>
            <person name="Gundlach H."/>
            <person name="Van Bel M."/>
            <person name="Meyberg R."/>
            <person name="Vives C."/>
            <person name="Morata J."/>
            <person name="Symeonidi A."/>
            <person name="Hiss M."/>
            <person name="Muchero W."/>
            <person name="Kamisugi Y."/>
            <person name="Saleh O."/>
            <person name="Blanc G."/>
            <person name="Decker E.L."/>
            <person name="van Gessel N."/>
            <person name="Grimwood J."/>
            <person name="Hayes R.D."/>
            <person name="Graham S.W."/>
            <person name="Gunter L.E."/>
            <person name="McDaniel S.F."/>
            <person name="Hoernstein S.N.W."/>
            <person name="Larsson A."/>
            <person name="Li F.W."/>
            <person name="Perroud P.F."/>
            <person name="Phillips J."/>
            <person name="Ranjan P."/>
            <person name="Rokshar D.S."/>
            <person name="Rothfels C.J."/>
            <person name="Schneider L."/>
            <person name="Shu S."/>
            <person name="Stevenson D.W."/>
            <person name="Thummler F."/>
            <person name="Tillich M."/>
            <person name="Villarreal Aguilar J.C."/>
            <person name="Widiez T."/>
            <person name="Wong G.K."/>
            <person name="Wymore A."/>
            <person name="Zhang Y."/>
            <person name="Zimmer A.D."/>
            <person name="Quatrano R.S."/>
            <person name="Mayer K.F.X."/>
            <person name="Goodstein D."/>
            <person name="Casacuberta J.M."/>
            <person name="Vandepoele K."/>
            <person name="Reski R."/>
            <person name="Cuming A.C."/>
            <person name="Tuskan G.A."/>
            <person name="Maumus F."/>
            <person name="Salse J."/>
            <person name="Schmutz J."/>
            <person name="Rensing S.A."/>
        </authorList>
    </citation>
    <scope>NUCLEOTIDE SEQUENCE [LARGE SCALE GENOMIC DNA]</scope>
    <source>
        <strain evidence="2 3">cv. Gransden 2004</strain>
    </source>
</reference>
<dbReference type="InParanoid" id="A0A2K1JUI3"/>
<dbReference type="EnsemblPlants" id="Pp3c11_12700V3.1">
    <property type="protein sequence ID" value="PAC:32959190.CDS.1"/>
    <property type="gene ID" value="Pp3c11_12700"/>
</dbReference>
<evidence type="ECO:0000313" key="3">
    <source>
        <dbReference type="Proteomes" id="UP000006727"/>
    </source>
</evidence>
<dbReference type="Gramene" id="Pp3c11_12700V3.2">
    <property type="protein sequence ID" value="PAC:32959191.CDS.1"/>
    <property type="gene ID" value="Pp3c11_12700"/>
</dbReference>
<proteinExistence type="predicted"/>
<keyword evidence="3" id="KW-1185">Reference proteome</keyword>
<dbReference type="AlphaFoldDB" id="A0A2K1JUI3"/>
<protein>
    <submittedName>
        <fullName evidence="1 2">Uncharacterized protein</fullName>
    </submittedName>
</protein>
<dbReference type="EnsemblPlants" id="Pp3c11_12700V3.2">
    <property type="protein sequence ID" value="PAC:32959191.CDS.1"/>
    <property type="gene ID" value="Pp3c11_12700"/>
</dbReference>
<dbReference type="Gramene" id="Pp3c11_12700V3.1">
    <property type="protein sequence ID" value="PAC:32959190.CDS.1"/>
    <property type="gene ID" value="Pp3c11_12700"/>
</dbReference>
<name>A0A2K1JUI3_PHYPA</name>